<keyword evidence="2" id="KW-1185">Reference proteome</keyword>
<reference evidence="1 2" key="1">
    <citation type="journal article" date="2019" name="Sci. Rep.">
        <title>Orb-weaving spider Araneus ventricosus genome elucidates the spidroin gene catalogue.</title>
        <authorList>
            <person name="Kono N."/>
            <person name="Nakamura H."/>
            <person name="Ohtoshi R."/>
            <person name="Moran D.A.P."/>
            <person name="Shinohara A."/>
            <person name="Yoshida Y."/>
            <person name="Fujiwara M."/>
            <person name="Mori M."/>
            <person name="Tomita M."/>
            <person name="Arakawa K."/>
        </authorList>
    </citation>
    <scope>NUCLEOTIDE SEQUENCE [LARGE SCALE GENOMIC DNA]</scope>
</reference>
<dbReference type="Gene3D" id="2.60.40.10">
    <property type="entry name" value="Immunoglobulins"/>
    <property type="match status" value="1"/>
</dbReference>
<evidence type="ECO:0000313" key="2">
    <source>
        <dbReference type="Proteomes" id="UP000499080"/>
    </source>
</evidence>
<protein>
    <recommendedName>
        <fullName evidence="3">Ig-like domain-containing protein</fullName>
    </recommendedName>
</protein>
<dbReference type="SUPFAM" id="SSF48726">
    <property type="entry name" value="Immunoglobulin"/>
    <property type="match status" value="1"/>
</dbReference>
<evidence type="ECO:0008006" key="3">
    <source>
        <dbReference type="Google" id="ProtNLM"/>
    </source>
</evidence>
<organism evidence="1 2">
    <name type="scientific">Araneus ventricosus</name>
    <name type="common">Orbweaver spider</name>
    <name type="synonym">Epeira ventricosa</name>
    <dbReference type="NCBI Taxonomy" id="182803"/>
    <lineage>
        <taxon>Eukaryota</taxon>
        <taxon>Metazoa</taxon>
        <taxon>Ecdysozoa</taxon>
        <taxon>Arthropoda</taxon>
        <taxon>Chelicerata</taxon>
        <taxon>Arachnida</taxon>
        <taxon>Araneae</taxon>
        <taxon>Araneomorphae</taxon>
        <taxon>Entelegynae</taxon>
        <taxon>Araneoidea</taxon>
        <taxon>Araneidae</taxon>
        <taxon>Araneus</taxon>
    </lineage>
</organism>
<comment type="caution">
    <text evidence="1">The sequence shown here is derived from an EMBL/GenBank/DDBJ whole genome shotgun (WGS) entry which is preliminary data.</text>
</comment>
<dbReference type="InterPro" id="IPR036179">
    <property type="entry name" value="Ig-like_dom_sf"/>
</dbReference>
<dbReference type="Proteomes" id="UP000499080">
    <property type="component" value="Unassembled WGS sequence"/>
</dbReference>
<dbReference type="OrthoDB" id="6424359at2759"/>
<dbReference type="EMBL" id="BGPR01000669">
    <property type="protein sequence ID" value="GBM30806.1"/>
    <property type="molecule type" value="Genomic_DNA"/>
</dbReference>
<sequence length="95" mass="10534">MPIDLFCINSFDTNLNYRFSVGGAYLPLNHRQKISHGGSLTVRSVERSGDEGEYGCVVRDDSRGTAAASTHVSIVGKRSICKRRYFKTTISMTTK</sequence>
<gene>
    <name evidence="1" type="ORF">AVEN_52600_1</name>
</gene>
<name>A0A4Y2ES12_ARAVE</name>
<dbReference type="AlphaFoldDB" id="A0A4Y2ES12"/>
<accession>A0A4Y2ES12</accession>
<dbReference type="InterPro" id="IPR013783">
    <property type="entry name" value="Ig-like_fold"/>
</dbReference>
<evidence type="ECO:0000313" key="1">
    <source>
        <dbReference type="EMBL" id="GBM30806.1"/>
    </source>
</evidence>
<proteinExistence type="predicted"/>